<keyword evidence="2" id="KW-1185">Reference proteome</keyword>
<protein>
    <submittedName>
        <fullName evidence="1">Uncharacterized protein</fullName>
    </submittedName>
</protein>
<reference evidence="1" key="2">
    <citation type="submission" date="2025-09" db="UniProtKB">
        <authorList>
            <consortium name="Ensembl"/>
        </authorList>
    </citation>
    <scope>IDENTIFICATION</scope>
</reference>
<accession>A0A3Q2EG64</accession>
<dbReference type="AlphaFoldDB" id="A0A3Q2EG64"/>
<organism evidence="1 2">
    <name type="scientific">Cyprinodon variegatus</name>
    <name type="common">Sheepshead minnow</name>
    <dbReference type="NCBI Taxonomy" id="28743"/>
    <lineage>
        <taxon>Eukaryota</taxon>
        <taxon>Metazoa</taxon>
        <taxon>Chordata</taxon>
        <taxon>Craniata</taxon>
        <taxon>Vertebrata</taxon>
        <taxon>Euteleostomi</taxon>
        <taxon>Actinopterygii</taxon>
        <taxon>Neopterygii</taxon>
        <taxon>Teleostei</taxon>
        <taxon>Neoteleostei</taxon>
        <taxon>Acanthomorphata</taxon>
        <taxon>Ovalentaria</taxon>
        <taxon>Atherinomorphae</taxon>
        <taxon>Cyprinodontiformes</taxon>
        <taxon>Cyprinodontidae</taxon>
        <taxon>Cyprinodon</taxon>
    </lineage>
</organism>
<dbReference type="Proteomes" id="UP000265020">
    <property type="component" value="Unassembled WGS sequence"/>
</dbReference>
<reference evidence="1" key="1">
    <citation type="submission" date="2025-08" db="UniProtKB">
        <authorList>
            <consortium name="Ensembl"/>
        </authorList>
    </citation>
    <scope>IDENTIFICATION</scope>
</reference>
<proteinExistence type="predicted"/>
<name>A0A3Q2EG64_CYPVA</name>
<dbReference type="Ensembl" id="ENSCVAT00000024981.1">
    <property type="protein sequence ID" value="ENSCVAP00000030759.1"/>
    <property type="gene ID" value="ENSCVAG00000019534.1"/>
</dbReference>
<sequence>RLALGLIEQQICHFQSDQCYTSYSETLKTSTKYPIESFYDPFKMCSMSTRFTLVAGVDCNSGFNLLLGQLHALIKHLEEFF</sequence>
<evidence type="ECO:0000313" key="2">
    <source>
        <dbReference type="Proteomes" id="UP000265020"/>
    </source>
</evidence>
<evidence type="ECO:0000313" key="1">
    <source>
        <dbReference type="Ensembl" id="ENSCVAP00000030759.1"/>
    </source>
</evidence>